<dbReference type="Gene3D" id="2.60.120.200">
    <property type="match status" value="1"/>
</dbReference>
<reference evidence="2" key="1">
    <citation type="submission" date="2023-08" db="EMBL/GenBank/DDBJ databases">
        <title>Reference Genome Resource for the Citrus Pathogen Phytophthora citrophthora.</title>
        <authorList>
            <person name="Moller H."/>
            <person name="Coetzee B."/>
            <person name="Rose L.J."/>
            <person name="Van Niekerk J.M."/>
        </authorList>
    </citation>
    <scope>NUCLEOTIDE SEQUENCE</scope>
    <source>
        <strain evidence="2">STE-U-9442</strain>
    </source>
</reference>
<dbReference type="AlphaFoldDB" id="A0AAD9LBL0"/>
<evidence type="ECO:0008006" key="4">
    <source>
        <dbReference type="Google" id="ProtNLM"/>
    </source>
</evidence>
<comment type="caution">
    <text evidence="2">The sequence shown here is derived from an EMBL/GenBank/DDBJ whole genome shotgun (WGS) entry which is preliminary data.</text>
</comment>
<evidence type="ECO:0000313" key="3">
    <source>
        <dbReference type="Proteomes" id="UP001259832"/>
    </source>
</evidence>
<dbReference type="EMBL" id="JASMQC010000050">
    <property type="protein sequence ID" value="KAK1929274.1"/>
    <property type="molecule type" value="Genomic_DNA"/>
</dbReference>
<protein>
    <recommendedName>
        <fullName evidence="4">F-box domain-containing protein</fullName>
    </recommendedName>
</protein>
<dbReference type="InterPro" id="IPR013320">
    <property type="entry name" value="ConA-like_dom_sf"/>
</dbReference>
<proteinExistence type="predicted"/>
<sequence>MPELLHILPTDTLHAVSEYLTGWDLFQLSHVNSQCLQHFSSSGYWNTRLTTPEFNTRKNYVQARSFLCRGLKLQERLSHGGGSTGYGALVLGSMTGEPFTETFSDDSCFAMDIWFSLLDGEQDGVLTGGVLLGGQSPLMQNCMWTNHHVALMAVDADRNLSCSLLDDGANCVATKLDFSRWYHLALSFNRGQQVVYLDGQVVSELRGTLHHSWLELSQVQVGTGFVSSFWSQKSSFRCDTRTRSVRTFCGWHNFHGVVDEFRVWRKPLSQEEIGKLAECQDELLLEKQPWYSLQDSTAPSKLERILCTRPSEHVVDLPKPSLSHWRLETTLEECWQSVRSYLEWLPSLVQ</sequence>
<name>A0AAD9LBL0_9STRA</name>
<dbReference type="SUPFAM" id="SSF49899">
    <property type="entry name" value="Concanavalin A-like lectins/glucanases"/>
    <property type="match status" value="1"/>
</dbReference>
<dbReference type="Proteomes" id="UP001259832">
    <property type="component" value="Unassembled WGS sequence"/>
</dbReference>
<accession>A0AAD9LBL0</accession>
<evidence type="ECO:0000313" key="2">
    <source>
        <dbReference type="EMBL" id="KAK1929274.1"/>
    </source>
</evidence>
<evidence type="ECO:0000313" key="1">
    <source>
        <dbReference type="EMBL" id="KAK1929269.1"/>
    </source>
</evidence>
<dbReference type="EMBL" id="JASMQC010000050">
    <property type="protein sequence ID" value="KAK1929269.1"/>
    <property type="molecule type" value="Genomic_DNA"/>
</dbReference>
<keyword evidence="3" id="KW-1185">Reference proteome</keyword>
<gene>
    <name evidence="1" type="ORF">P3T76_015221</name>
    <name evidence="2" type="ORF">P3T76_015226</name>
</gene>
<organism evidence="2 3">
    <name type="scientific">Phytophthora citrophthora</name>
    <dbReference type="NCBI Taxonomy" id="4793"/>
    <lineage>
        <taxon>Eukaryota</taxon>
        <taxon>Sar</taxon>
        <taxon>Stramenopiles</taxon>
        <taxon>Oomycota</taxon>
        <taxon>Peronosporomycetes</taxon>
        <taxon>Peronosporales</taxon>
        <taxon>Peronosporaceae</taxon>
        <taxon>Phytophthora</taxon>
    </lineage>
</organism>
<dbReference type="Pfam" id="PF13385">
    <property type="entry name" value="Laminin_G_3"/>
    <property type="match status" value="1"/>
</dbReference>